<dbReference type="Pfam" id="PF03457">
    <property type="entry name" value="HA"/>
    <property type="match status" value="1"/>
</dbReference>
<evidence type="ECO:0000313" key="3">
    <source>
        <dbReference type="Proteomes" id="UP000465360"/>
    </source>
</evidence>
<dbReference type="Pfam" id="PF01381">
    <property type="entry name" value="HTH_3"/>
    <property type="match status" value="1"/>
</dbReference>
<gene>
    <name evidence="2" type="ORF">MBOU_34340</name>
</gene>
<dbReference type="InterPro" id="IPR010982">
    <property type="entry name" value="Lambda_DNA-bd_dom_sf"/>
</dbReference>
<keyword evidence="3" id="KW-1185">Reference proteome</keyword>
<comment type="caution">
    <text evidence="2">The sequence shown here is derived from an EMBL/GenBank/DDBJ whole genome shotgun (WGS) entry which is preliminary data.</text>
</comment>
<proteinExistence type="predicted"/>
<dbReference type="GO" id="GO:0003677">
    <property type="term" value="F:DNA binding"/>
    <property type="evidence" value="ECO:0007669"/>
    <property type="project" value="InterPro"/>
</dbReference>
<name>A0A7I9YS84_MYCBU</name>
<dbReference type="InterPro" id="IPR005114">
    <property type="entry name" value="Helicase_assoc"/>
</dbReference>
<organism evidence="2 3">
    <name type="scientific">Mycobacterium bourgelatii</name>
    <dbReference type="NCBI Taxonomy" id="1273442"/>
    <lineage>
        <taxon>Bacteria</taxon>
        <taxon>Bacillati</taxon>
        <taxon>Actinomycetota</taxon>
        <taxon>Actinomycetes</taxon>
        <taxon>Mycobacteriales</taxon>
        <taxon>Mycobacteriaceae</taxon>
        <taxon>Mycobacterium</taxon>
    </lineage>
</organism>
<dbReference type="CDD" id="cd00093">
    <property type="entry name" value="HTH_XRE"/>
    <property type="match status" value="1"/>
</dbReference>
<dbReference type="Proteomes" id="UP000465360">
    <property type="component" value="Unassembled WGS sequence"/>
</dbReference>
<dbReference type="AlphaFoldDB" id="A0A7I9YS84"/>
<evidence type="ECO:0000313" key="2">
    <source>
        <dbReference type="EMBL" id="GFG91392.1"/>
    </source>
</evidence>
<dbReference type="Gene3D" id="1.10.260.40">
    <property type="entry name" value="lambda repressor-like DNA-binding domains"/>
    <property type="match status" value="1"/>
</dbReference>
<protein>
    <recommendedName>
        <fullName evidence="1">HTH cro/C1-type domain-containing protein</fullName>
    </recommendedName>
</protein>
<sequence>MFPVVTQYLAGDGFCNSTLYAVSMQHMGGRSHEDDHQLGGTFAERARAARLRADLTQQQLSDRLSETRVKLDTSAITRIEAGQREPRLGEALAIAQVLGFSLNNLAPRANLDFYIGDVNRLMNEARAALVRMIRSVDPVADFVRRNPDCLGDQRLEDRFRDMIDRFLDDISFENQAVTRNRSDEKLKRQLLRAVSEDILVKADDIPPAHERWFKDDISAAGSTTGGWLPVQPTVHPDEWQRQFNQLRTYVNQHGDARVPRTYVTPDGNGLGAWVAEQRQLFARDLLDPKKAAKLEKLPGWRWTRNTRANTRTRTSGSG</sequence>
<accession>A0A7I9YS84</accession>
<feature type="domain" description="HTH cro/C1-type" evidence="1">
    <location>
        <begin position="47"/>
        <end position="105"/>
    </location>
</feature>
<evidence type="ECO:0000259" key="1">
    <source>
        <dbReference type="PROSITE" id="PS50943"/>
    </source>
</evidence>
<dbReference type="Gene3D" id="6.10.140.530">
    <property type="match status" value="1"/>
</dbReference>
<dbReference type="InterPro" id="IPR001387">
    <property type="entry name" value="Cro/C1-type_HTH"/>
</dbReference>
<reference evidence="2 3" key="1">
    <citation type="journal article" date="2019" name="Emerg. Microbes Infect.">
        <title>Comprehensive subspecies identification of 175 nontuberculous mycobacteria species based on 7547 genomic profiles.</title>
        <authorList>
            <person name="Matsumoto Y."/>
            <person name="Kinjo T."/>
            <person name="Motooka D."/>
            <person name="Nabeya D."/>
            <person name="Jung N."/>
            <person name="Uechi K."/>
            <person name="Horii T."/>
            <person name="Iida T."/>
            <person name="Fujita J."/>
            <person name="Nakamura S."/>
        </authorList>
    </citation>
    <scope>NUCLEOTIDE SEQUENCE [LARGE SCALE GENOMIC DNA]</scope>
    <source>
        <strain evidence="2 3">JCM 30725</strain>
    </source>
</reference>
<dbReference type="PROSITE" id="PS50943">
    <property type="entry name" value="HTH_CROC1"/>
    <property type="match status" value="1"/>
</dbReference>
<dbReference type="SUPFAM" id="SSF47413">
    <property type="entry name" value="lambda repressor-like DNA-binding domains"/>
    <property type="match status" value="1"/>
</dbReference>
<dbReference type="EMBL" id="BLKZ01000001">
    <property type="protein sequence ID" value="GFG91392.1"/>
    <property type="molecule type" value="Genomic_DNA"/>
</dbReference>
<dbReference type="SMART" id="SM00530">
    <property type="entry name" value="HTH_XRE"/>
    <property type="match status" value="1"/>
</dbReference>